<sequence length="33" mass="3747">MKKTHHSVNYRITFQLTSKKGCLTKAAPQDSLN</sequence>
<evidence type="ECO:0000313" key="1">
    <source>
        <dbReference type="EMBL" id="JAH01942.1"/>
    </source>
</evidence>
<protein>
    <submittedName>
        <fullName evidence="1">Uncharacterized protein</fullName>
    </submittedName>
</protein>
<accession>A0A0E9PCE8</accession>
<dbReference type="EMBL" id="GBXM01106635">
    <property type="protein sequence ID" value="JAH01942.1"/>
    <property type="molecule type" value="Transcribed_RNA"/>
</dbReference>
<organism evidence="1">
    <name type="scientific">Anguilla anguilla</name>
    <name type="common">European freshwater eel</name>
    <name type="synonym">Muraena anguilla</name>
    <dbReference type="NCBI Taxonomy" id="7936"/>
    <lineage>
        <taxon>Eukaryota</taxon>
        <taxon>Metazoa</taxon>
        <taxon>Chordata</taxon>
        <taxon>Craniata</taxon>
        <taxon>Vertebrata</taxon>
        <taxon>Euteleostomi</taxon>
        <taxon>Actinopterygii</taxon>
        <taxon>Neopterygii</taxon>
        <taxon>Teleostei</taxon>
        <taxon>Anguilliformes</taxon>
        <taxon>Anguillidae</taxon>
        <taxon>Anguilla</taxon>
    </lineage>
</organism>
<reference evidence="1" key="2">
    <citation type="journal article" date="2015" name="Fish Shellfish Immunol.">
        <title>Early steps in the European eel (Anguilla anguilla)-Vibrio vulnificus interaction in the gills: Role of the RtxA13 toxin.</title>
        <authorList>
            <person name="Callol A."/>
            <person name="Pajuelo D."/>
            <person name="Ebbesson L."/>
            <person name="Teles M."/>
            <person name="MacKenzie S."/>
            <person name="Amaro C."/>
        </authorList>
    </citation>
    <scope>NUCLEOTIDE SEQUENCE</scope>
</reference>
<name>A0A0E9PCE8_ANGAN</name>
<reference evidence="1" key="1">
    <citation type="submission" date="2014-11" db="EMBL/GenBank/DDBJ databases">
        <authorList>
            <person name="Amaro Gonzalez C."/>
        </authorList>
    </citation>
    <scope>NUCLEOTIDE SEQUENCE</scope>
</reference>
<dbReference type="AlphaFoldDB" id="A0A0E9PCE8"/>
<proteinExistence type="predicted"/>